<dbReference type="RefSeq" id="WP_200359135.1">
    <property type="nucleotide sequence ID" value="NZ_JAENIL010000081.1"/>
</dbReference>
<evidence type="ECO:0000256" key="2">
    <source>
        <dbReference type="ARBA" id="ARBA00023295"/>
    </source>
</evidence>
<evidence type="ECO:0000259" key="4">
    <source>
        <dbReference type="Pfam" id="PF00150"/>
    </source>
</evidence>
<dbReference type="GO" id="GO:0000272">
    <property type="term" value="P:polysaccharide catabolic process"/>
    <property type="evidence" value="ECO:0007669"/>
    <property type="project" value="InterPro"/>
</dbReference>
<dbReference type="Pfam" id="PF00150">
    <property type="entry name" value="Cellulase"/>
    <property type="match status" value="1"/>
</dbReference>
<proteinExistence type="inferred from homology"/>
<dbReference type="SUPFAM" id="SSF51445">
    <property type="entry name" value="(Trans)glycosidases"/>
    <property type="match status" value="1"/>
</dbReference>
<dbReference type="GO" id="GO:0004553">
    <property type="term" value="F:hydrolase activity, hydrolyzing O-glycosyl compounds"/>
    <property type="evidence" value="ECO:0007669"/>
    <property type="project" value="InterPro"/>
</dbReference>
<evidence type="ECO:0000256" key="1">
    <source>
        <dbReference type="ARBA" id="ARBA00022801"/>
    </source>
</evidence>
<dbReference type="PROSITE" id="PS00659">
    <property type="entry name" value="GLYCOSYL_HYDROL_F5"/>
    <property type="match status" value="1"/>
</dbReference>
<accession>A0A934S7G8</accession>
<dbReference type="Proteomes" id="UP000617628">
    <property type="component" value="Unassembled WGS sequence"/>
</dbReference>
<evidence type="ECO:0000313" key="5">
    <source>
        <dbReference type="EMBL" id="MBK1880308.1"/>
    </source>
</evidence>
<protein>
    <submittedName>
        <fullName evidence="5">Glycoside hydrolase family 5 protein</fullName>
    </submittedName>
</protein>
<evidence type="ECO:0000313" key="6">
    <source>
        <dbReference type="Proteomes" id="UP000617628"/>
    </source>
</evidence>
<keyword evidence="1 3" id="KW-0378">Hydrolase</keyword>
<dbReference type="PANTHER" id="PTHR34142">
    <property type="entry name" value="ENDO-BETA-1,4-GLUCANASE A"/>
    <property type="match status" value="1"/>
</dbReference>
<dbReference type="InterPro" id="IPR017853">
    <property type="entry name" value="GH"/>
</dbReference>
<dbReference type="PROSITE" id="PS51257">
    <property type="entry name" value="PROKAR_LIPOPROTEIN"/>
    <property type="match status" value="1"/>
</dbReference>
<comment type="similarity">
    <text evidence="3">Belongs to the glycosyl hydrolase 5 (cellulase A) family.</text>
</comment>
<name>A0A934S7G8_9BACT</name>
<dbReference type="EMBL" id="JAENIL010000081">
    <property type="protein sequence ID" value="MBK1880308.1"/>
    <property type="molecule type" value="Genomic_DNA"/>
</dbReference>
<evidence type="ECO:0000256" key="3">
    <source>
        <dbReference type="RuleBase" id="RU361153"/>
    </source>
</evidence>
<feature type="domain" description="Glycoside hydrolase family 5" evidence="4">
    <location>
        <begin position="40"/>
        <end position="285"/>
    </location>
</feature>
<keyword evidence="6" id="KW-1185">Reference proteome</keyword>
<sequence length="325" mass="36908">MKTLTTCLLLTIAVMTVSCDQSNSDPAKVSALRVEGTQLVNEAGEAVVLRGVSYGWHNWWPRFYNKESVKWLKDDWGVDVVRAAMGIHFKETELTYNEEPEKAVEIISKVIDGAIENDIYVIIDFHSHYLELDLAKTFFAEMAEKYGHHPNVIYEIFNEPVKQSWEEVKAYSEEVISVIRAIDPDNVILVGNPHWDQDLHIVADNQIEGVSNIMYTLHYYAATHGDYLRERGDYALSKGAPIFISESAGMEASGDGPMDYEAWQVWRDWAEERGISWITWSIADKDETCSFLYPSASDTGPWSEADLKESAKATRKILREKAGLE</sequence>
<reference evidence="5" key="1">
    <citation type="submission" date="2021-01" db="EMBL/GenBank/DDBJ databases">
        <title>Modified the classification status of verrucomicrobia.</title>
        <authorList>
            <person name="Feng X."/>
        </authorList>
    </citation>
    <scope>NUCLEOTIDE SEQUENCE</scope>
    <source>
        <strain evidence="5">KCTC 13126</strain>
    </source>
</reference>
<dbReference type="InterPro" id="IPR001547">
    <property type="entry name" value="Glyco_hydro_5"/>
</dbReference>
<gene>
    <name evidence="5" type="ORF">JIN87_25715</name>
</gene>
<comment type="caution">
    <text evidence="5">The sequence shown here is derived from an EMBL/GenBank/DDBJ whole genome shotgun (WGS) entry which is preliminary data.</text>
</comment>
<dbReference type="PANTHER" id="PTHR34142:SF1">
    <property type="entry name" value="GLYCOSIDE HYDROLASE FAMILY 5 DOMAIN-CONTAINING PROTEIN"/>
    <property type="match status" value="1"/>
</dbReference>
<dbReference type="InterPro" id="IPR018087">
    <property type="entry name" value="Glyco_hydro_5_CS"/>
</dbReference>
<dbReference type="AlphaFoldDB" id="A0A934S7G8"/>
<keyword evidence="2 3" id="KW-0326">Glycosidase</keyword>
<organism evidence="5 6">
    <name type="scientific">Pelagicoccus mobilis</name>
    <dbReference type="NCBI Taxonomy" id="415221"/>
    <lineage>
        <taxon>Bacteria</taxon>
        <taxon>Pseudomonadati</taxon>
        <taxon>Verrucomicrobiota</taxon>
        <taxon>Opitutia</taxon>
        <taxon>Puniceicoccales</taxon>
        <taxon>Pelagicoccaceae</taxon>
        <taxon>Pelagicoccus</taxon>
    </lineage>
</organism>
<dbReference type="Gene3D" id="3.20.20.80">
    <property type="entry name" value="Glycosidases"/>
    <property type="match status" value="1"/>
</dbReference>